<name>A0AA88MXV3_CHASR</name>
<dbReference type="AlphaFoldDB" id="A0AA88MXV3"/>
<accession>A0AA88MXV3</accession>
<feature type="region of interest" description="Disordered" evidence="1">
    <location>
        <begin position="87"/>
        <end position="110"/>
    </location>
</feature>
<reference evidence="2" key="1">
    <citation type="submission" date="2023-07" db="EMBL/GenBank/DDBJ databases">
        <title>Chromosome-level Genome Assembly of Striped Snakehead (Channa striata).</title>
        <authorList>
            <person name="Liu H."/>
        </authorList>
    </citation>
    <scope>NUCLEOTIDE SEQUENCE</scope>
    <source>
        <strain evidence="2">Gz</strain>
        <tissue evidence="2">Muscle</tissue>
    </source>
</reference>
<organism evidence="2 3">
    <name type="scientific">Channa striata</name>
    <name type="common">Snakehead murrel</name>
    <name type="synonym">Ophicephalus striatus</name>
    <dbReference type="NCBI Taxonomy" id="64152"/>
    <lineage>
        <taxon>Eukaryota</taxon>
        <taxon>Metazoa</taxon>
        <taxon>Chordata</taxon>
        <taxon>Craniata</taxon>
        <taxon>Vertebrata</taxon>
        <taxon>Euteleostomi</taxon>
        <taxon>Actinopterygii</taxon>
        <taxon>Neopterygii</taxon>
        <taxon>Teleostei</taxon>
        <taxon>Neoteleostei</taxon>
        <taxon>Acanthomorphata</taxon>
        <taxon>Anabantaria</taxon>
        <taxon>Anabantiformes</taxon>
        <taxon>Channoidei</taxon>
        <taxon>Channidae</taxon>
        <taxon>Channa</taxon>
    </lineage>
</organism>
<dbReference type="Proteomes" id="UP001187415">
    <property type="component" value="Unassembled WGS sequence"/>
</dbReference>
<comment type="caution">
    <text evidence="2">The sequence shown here is derived from an EMBL/GenBank/DDBJ whole genome shotgun (WGS) entry which is preliminary data.</text>
</comment>
<dbReference type="EMBL" id="JAUPFM010000007">
    <property type="protein sequence ID" value="KAK2846992.1"/>
    <property type="molecule type" value="Genomic_DNA"/>
</dbReference>
<feature type="compositionally biased region" description="Basic and acidic residues" evidence="1">
    <location>
        <begin position="100"/>
        <end position="110"/>
    </location>
</feature>
<evidence type="ECO:0000256" key="1">
    <source>
        <dbReference type="SAM" id="MobiDB-lite"/>
    </source>
</evidence>
<proteinExistence type="predicted"/>
<gene>
    <name evidence="2" type="ORF">Q5P01_009991</name>
</gene>
<protein>
    <submittedName>
        <fullName evidence="2">Uncharacterized protein</fullName>
    </submittedName>
</protein>
<evidence type="ECO:0000313" key="2">
    <source>
        <dbReference type="EMBL" id="KAK2846992.1"/>
    </source>
</evidence>
<keyword evidence="3" id="KW-1185">Reference proteome</keyword>
<evidence type="ECO:0000313" key="3">
    <source>
        <dbReference type="Proteomes" id="UP001187415"/>
    </source>
</evidence>
<sequence>MTYYMDPVSYTALHPCDRVGAMRQSGGVAVGHQNQLPGVVHPQQQFYPSQPLYHQDIPLQEVPNGHDMSPTDVRSSQALCERMVVIERRQGTTGKGRSGRQRDSKGGGDN</sequence>